<keyword evidence="6" id="KW-1185">Reference proteome</keyword>
<reference evidence="4 6" key="2">
    <citation type="submission" date="2024-07" db="EMBL/GenBank/DDBJ databases">
        <authorList>
            <person name="Akdeniz Z."/>
        </authorList>
    </citation>
    <scope>NUCLEOTIDE SEQUENCE [LARGE SCALE GENOMIC DNA]</scope>
</reference>
<dbReference type="EMBL" id="CATOUU010000720">
    <property type="protein sequence ID" value="CAI9943960.1"/>
    <property type="molecule type" value="Genomic_DNA"/>
</dbReference>
<keyword evidence="1" id="KW-0472">Membrane</keyword>
<reference evidence="2" key="1">
    <citation type="submission" date="2023-06" db="EMBL/GenBank/DDBJ databases">
        <authorList>
            <person name="Kurt Z."/>
        </authorList>
    </citation>
    <scope>NUCLEOTIDE SEQUENCE</scope>
</reference>
<organism evidence="2">
    <name type="scientific">Hexamita inflata</name>
    <dbReference type="NCBI Taxonomy" id="28002"/>
    <lineage>
        <taxon>Eukaryota</taxon>
        <taxon>Metamonada</taxon>
        <taxon>Diplomonadida</taxon>
        <taxon>Hexamitidae</taxon>
        <taxon>Hexamitinae</taxon>
        <taxon>Hexamita</taxon>
    </lineage>
</organism>
<dbReference type="AlphaFoldDB" id="A0AA86PSB8"/>
<evidence type="ECO:0000313" key="2">
    <source>
        <dbReference type="EMBL" id="CAI9943958.1"/>
    </source>
</evidence>
<dbReference type="EMBL" id="CAXDID020000135">
    <property type="protein sequence ID" value="CAL6037002.1"/>
    <property type="molecule type" value="Genomic_DNA"/>
</dbReference>
<accession>A0AA86PSB8</accession>
<sequence>MFVIVDNRQQLTLNWTADDIQEPLNQNLIKPHYQEIHINGLKNSYLVFADYSILCRAKTLHLTNCVLDLSQIQGDLNVCIQWTASALTILSIVIAKILIYIIPSFLQIKYQQQMYPTK</sequence>
<evidence type="ECO:0000313" key="4">
    <source>
        <dbReference type="EMBL" id="CAL6036998.1"/>
    </source>
</evidence>
<evidence type="ECO:0000313" key="5">
    <source>
        <dbReference type="EMBL" id="CAL6037002.1"/>
    </source>
</evidence>
<keyword evidence="1" id="KW-0812">Transmembrane</keyword>
<protein>
    <submittedName>
        <fullName evidence="4">Hypothetical_protein</fullName>
    </submittedName>
</protein>
<dbReference type="Proteomes" id="UP001642409">
    <property type="component" value="Unassembled WGS sequence"/>
</dbReference>
<proteinExistence type="predicted"/>
<comment type="caution">
    <text evidence="2">The sequence shown here is derived from an EMBL/GenBank/DDBJ whole genome shotgun (WGS) entry which is preliminary data.</text>
</comment>
<evidence type="ECO:0000313" key="3">
    <source>
        <dbReference type="EMBL" id="CAI9943960.1"/>
    </source>
</evidence>
<evidence type="ECO:0000313" key="6">
    <source>
        <dbReference type="Proteomes" id="UP001642409"/>
    </source>
</evidence>
<keyword evidence="1" id="KW-1133">Transmembrane helix</keyword>
<gene>
    <name evidence="2" type="ORF">HINF_LOCUS31603</name>
    <name evidence="3" type="ORF">HINF_LOCUS31605</name>
    <name evidence="4" type="ORF">HINF_LOCUS36681</name>
    <name evidence="5" type="ORF">HINF_LOCUS36683</name>
</gene>
<dbReference type="EMBL" id="CAXDID020000135">
    <property type="protein sequence ID" value="CAL6036998.1"/>
    <property type="molecule type" value="Genomic_DNA"/>
</dbReference>
<name>A0AA86PSB8_9EUKA</name>
<evidence type="ECO:0000256" key="1">
    <source>
        <dbReference type="SAM" id="Phobius"/>
    </source>
</evidence>
<dbReference type="EMBL" id="CATOUU010000720">
    <property type="protein sequence ID" value="CAI9943958.1"/>
    <property type="molecule type" value="Genomic_DNA"/>
</dbReference>
<feature type="transmembrane region" description="Helical" evidence="1">
    <location>
        <begin position="82"/>
        <end position="106"/>
    </location>
</feature>